<evidence type="ECO:0000256" key="5">
    <source>
        <dbReference type="ARBA" id="ARBA00023295"/>
    </source>
</evidence>
<sequence>MPRAFTVRFTACICVILLVIYGDAAGAGILASSIGGKGRKARPSGLDSASAIASFSASSLRELRLEVPPPSPILPIPTAGQLAWHRRELSLLVHFGMQTFGLGDGADSPRLFTPLQMNTTQWVEAAVRGGFRTVILTAKPEDGFCLWPSNYTSYSVKSASWQSGNADIVAELVDSCGKLGVAVGLHLCPQDNHELRFGDVSRYNEYFIALHRELMTSYGPFAEVRYTGSGKTYPYSYGKYWAVDRQLQPMAQIFSDAGPDIRWVGNSNGQGSDTCWSMIDRSRLTPGTPESPNEEKMEYLAQGDENGSDWCPAECDVSMRANWFWKAGDRPKNLINLVDIYFASVGRNCVLQLNLPVRPDGLLDLEDVSGIYQVHEVLKSVFSVNFCRGRPANASSVWGDRAAAIRMKQAMAGQRKKNLRPSAIHRGAGDEEESGMEPALRPRTDEFLEHRGADDSAVLHVQRLRLLSLENDSLFPFGAHKAVDGDLETYWAADAGETAGTLEVDLQSPTQFNVVRIQEPIQMGQRVAQYMVQAWVVGRPDESRSANGVVAGQWQTLSSGTTIGHKKLDRLPDVVNATKVRLVIIRGRANPLIAEFGLHLIRHGHFRVSRDERKTTIQAMNEV</sequence>
<dbReference type="Proteomes" id="UP000265515">
    <property type="component" value="Unassembled WGS sequence"/>
</dbReference>
<dbReference type="InterPro" id="IPR008979">
    <property type="entry name" value="Galactose-bd-like_sf"/>
</dbReference>
<dbReference type="Pfam" id="PF01120">
    <property type="entry name" value="Alpha_L_fucos"/>
    <property type="match status" value="1"/>
</dbReference>
<dbReference type="GO" id="GO:0006004">
    <property type="term" value="P:fucose metabolic process"/>
    <property type="evidence" value="ECO:0007669"/>
    <property type="project" value="TreeGrafter"/>
</dbReference>
<dbReference type="SUPFAM" id="SSF51445">
    <property type="entry name" value="(Trans)glycosidases"/>
    <property type="match status" value="1"/>
</dbReference>
<organism evidence="8 9">
    <name type="scientific">Chara braunii</name>
    <name type="common">Braun's stonewort</name>
    <dbReference type="NCBI Taxonomy" id="69332"/>
    <lineage>
        <taxon>Eukaryota</taxon>
        <taxon>Viridiplantae</taxon>
        <taxon>Streptophyta</taxon>
        <taxon>Charophyceae</taxon>
        <taxon>Charales</taxon>
        <taxon>Characeae</taxon>
        <taxon>Chara</taxon>
    </lineage>
</organism>
<evidence type="ECO:0000313" key="8">
    <source>
        <dbReference type="EMBL" id="GBG60946.1"/>
    </source>
</evidence>
<dbReference type="Gene3D" id="3.20.20.80">
    <property type="entry name" value="Glycosidases"/>
    <property type="match status" value="1"/>
</dbReference>
<dbReference type="Gene3D" id="2.60.120.260">
    <property type="entry name" value="Galactose-binding domain-like"/>
    <property type="match status" value="1"/>
</dbReference>
<evidence type="ECO:0000256" key="3">
    <source>
        <dbReference type="ARBA" id="ARBA00022729"/>
    </source>
</evidence>
<dbReference type="PANTHER" id="PTHR10030:SF37">
    <property type="entry name" value="ALPHA-L-FUCOSIDASE-RELATED"/>
    <property type="match status" value="1"/>
</dbReference>
<dbReference type="STRING" id="69332.A0A388JT20"/>
<keyword evidence="9" id="KW-1185">Reference proteome</keyword>
<comment type="similarity">
    <text evidence="1">Belongs to the glycosyl hydrolase 29 family.</text>
</comment>
<dbReference type="InterPro" id="IPR017853">
    <property type="entry name" value="GH"/>
</dbReference>
<keyword evidence="3 6" id="KW-0732">Signal</keyword>
<dbReference type="SUPFAM" id="SSF49785">
    <property type="entry name" value="Galactose-binding domain-like"/>
    <property type="match status" value="1"/>
</dbReference>
<dbReference type="EMBL" id="BFEA01000015">
    <property type="protein sequence ID" value="GBG60946.1"/>
    <property type="molecule type" value="Genomic_DNA"/>
</dbReference>
<dbReference type="Gramene" id="GBG60946">
    <property type="protein sequence ID" value="GBG60946"/>
    <property type="gene ID" value="CBR_g16068"/>
</dbReference>
<name>A0A388JT20_CHABU</name>
<protein>
    <recommendedName>
        <fullName evidence="2">alpha-L-fucosidase</fullName>
        <ecNumber evidence="2">3.2.1.51</ecNumber>
    </recommendedName>
</protein>
<evidence type="ECO:0000256" key="6">
    <source>
        <dbReference type="SAM" id="SignalP"/>
    </source>
</evidence>
<reference evidence="8 9" key="1">
    <citation type="journal article" date="2018" name="Cell">
        <title>The Chara Genome: Secondary Complexity and Implications for Plant Terrestrialization.</title>
        <authorList>
            <person name="Nishiyama T."/>
            <person name="Sakayama H."/>
            <person name="Vries J.D."/>
            <person name="Buschmann H."/>
            <person name="Saint-Marcoux D."/>
            <person name="Ullrich K.K."/>
            <person name="Haas F.B."/>
            <person name="Vanderstraeten L."/>
            <person name="Becker D."/>
            <person name="Lang D."/>
            <person name="Vosolsobe S."/>
            <person name="Rombauts S."/>
            <person name="Wilhelmsson P.K.I."/>
            <person name="Janitza P."/>
            <person name="Kern R."/>
            <person name="Heyl A."/>
            <person name="Rumpler F."/>
            <person name="Villalobos L.I.A.C."/>
            <person name="Clay J.M."/>
            <person name="Skokan R."/>
            <person name="Toyoda A."/>
            <person name="Suzuki Y."/>
            <person name="Kagoshima H."/>
            <person name="Schijlen E."/>
            <person name="Tajeshwar N."/>
            <person name="Catarino B."/>
            <person name="Hetherington A.J."/>
            <person name="Saltykova A."/>
            <person name="Bonnot C."/>
            <person name="Breuninger H."/>
            <person name="Symeonidi A."/>
            <person name="Radhakrishnan G.V."/>
            <person name="Van Nieuwerburgh F."/>
            <person name="Deforce D."/>
            <person name="Chang C."/>
            <person name="Karol K.G."/>
            <person name="Hedrich R."/>
            <person name="Ulvskov P."/>
            <person name="Glockner G."/>
            <person name="Delwiche C.F."/>
            <person name="Petrasek J."/>
            <person name="Van de Peer Y."/>
            <person name="Friml J."/>
            <person name="Beilby M."/>
            <person name="Dolan L."/>
            <person name="Kohara Y."/>
            <person name="Sugano S."/>
            <person name="Fujiyama A."/>
            <person name="Delaux P.-M."/>
            <person name="Quint M."/>
            <person name="TheiBen G."/>
            <person name="Hagemann M."/>
            <person name="Harholt J."/>
            <person name="Dunand C."/>
            <person name="Zachgo S."/>
            <person name="Langdale J."/>
            <person name="Maumus F."/>
            <person name="Straeten D.V.D."/>
            <person name="Gould S.B."/>
            <person name="Rensing S.A."/>
        </authorList>
    </citation>
    <scope>NUCLEOTIDE SEQUENCE [LARGE SCALE GENOMIC DNA]</scope>
    <source>
        <strain evidence="8 9">S276</strain>
    </source>
</reference>
<dbReference type="AlphaFoldDB" id="A0A388JT20"/>
<dbReference type="EC" id="3.2.1.51" evidence="2"/>
<dbReference type="OMA" id="HFNMNTF"/>
<dbReference type="GO" id="GO:0005764">
    <property type="term" value="C:lysosome"/>
    <property type="evidence" value="ECO:0007669"/>
    <property type="project" value="TreeGrafter"/>
</dbReference>
<dbReference type="OrthoDB" id="6039950at2759"/>
<dbReference type="Pfam" id="PF22633">
    <property type="entry name" value="F5_F8_type_C_2"/>
    <property type="match status" value="1"/>
</dbReference>
<dbReference type="GO" id="GO:0004560">
    <property type="term" value="F:alpha-L-fucosidase activity"/>
    <property type="evidence" value="ECO:0007669"/>
    <property type="project" value="UniProtKB-EC"/>
</dbReference>
<gene>
    <name evidence="8" type="ORF">CBR_g16068</name>
</gene>
<feature type="chain" id="PRO_5017435531" description="alpha-L-fucosidase" evidence="6">
    <location>
        <begin position="27"/>
        <end position="623"/>
    </location>
</feature>
<keyword evidence="5" id="KW-0326">Glycosidase</keyword>
<comment type="caution">
    <text evidence="8">The sequence shown here is derived from an EMBL/GenBank/DDBJ whole genome shotgun (WGS) entry which is preliminary data.</text>
</comment>
<evidence type="ECO:0000313" key="9">
    <source>
        <dbReference type="Proteomes" id="UP000265515"/>
    </source>
</evidence>
<feature type="domain" description="Glycoside hydrolase family 29 N-terminal" evidence="7">
    <location>
        <begin position="109"/>
        <end position="374"/>
    </location>
</feature>
<dbReference type="PANTHER" id="PTHR10030">
    <property type="entry name" value="ALPHA-L-FUCOSIDASE"/>
    <property type="match status" value="1"/>
</dbReference>
<proteinExistence type="inferred from homology"/>
<dbReference type="GO" id="GO:0016139">
    <property type="term" value="P:glycoside catabolic process"/>
    <property type="evidence" value="ECO:0007669"/>
    <property type="project" value="TreeGrafter"/>
</dbReference>
<evidence type="ECO:0000256" key="2">
    <source>
        <dbReference type="ARBA" id="ARBA00012662"/>
    </source>
</evidence>
<evidence type="ECO:0000256" key="1">
    <source>
        <dbReference type="ARBA" id="ARBA00007951"/>
    </source>
</evidence>
<accession>A0A388JT20</accession>
<keyword evidence="4" id="KW-0378">Hydrolase</keyword>
<feature type="signal peptide" evidence="6">
    <location>
        <begin position="1"/>
        <end position="26"/>
    </location>
</feature>
<dbReference type="InterPro" id="IPR000933">
    <property type="entry name" value="Glyco_hydro_29"/>
</dbReference>
<evidence type="ECO:0000259" key="7">
    <source>
        <dbReference type="Pfam" id="PF01120"/>
    </source>
</evidence>
<dbReference type="SMART" id="SM00812">
    <property type="entry name" value="Alpha_L_fucos"/>
    <property type="match status" value="1"/>
</dbReference>
<dbReference type="InterPro" id="IPR057739">
    <property type="entry name" value="Glyco_hydro_29_N"/>
</dbReference>
<evidence type="ECO:0000256" key="4">
    <source>
        <dbReference type="ARBA" id="ARBA00022801"/>
    </source>
</evidence>